<reference evidence="2 3" key="2">
    <citation type="submission" date="2019-11" db="UniProtKB">
        <authorList>
            <consortium name="WormBaseParasite"/>
        </authorList>
    </citation>
    <scope>IDENTIFICATION</scope>
    <source>
        <strain evidence="2 3">Puerto Rican</strain>
    </source>
</reference>
<name>A0A5K4FGS0_SCHMA</name>
<accession>A0A5K4FGS0</accession>
<evidence type="ECO:0000313" key="3">
    <source>
        <dbReference type="WBParaSite" id="Smp_347040.4"/>
    </source>
</evidence>
<accession>A0A5K4FE91</accession>
<dbReference type="PANTHER" id="PTHR21477:SF13">
    <property type="entry name" value="KIAA0930"/>
    <property type="match status" value="1"/>
</dbReference>
<organism evidence="1 2">
    <name type="scientific">Schistosoma mansoni</name>
    <name type="common">Blood fluke</name>
    <dbReference type="NCBI Taxonomy" id="6183"/>
    <lineage>
        <taxon>Eukaryota</taxon>
        <taxon>Metazoa</taxon>
        <taxon>Spiralia</taxon>
        <taxon>Lophotrochozoa</taxon>
        <taxon>Platyhelminthes</taxon>
        <taxon>Trematoda</taxon>
        <taxon>Digenea</taxon>
        <taxon>Strigeidida</taxon>
        <taxon>Schistosomatoidea</taxon>
        <taxon>Schistosomatidae</taxon>
        <taxon>Schistosoma</taxon>
    </lineage>
</organism>
<keyword evidence="1" id="KW-1185">Reference proteome</keyword>
<dbReference type="WBParaSite" id="Smp_347040.4">
    <property type="protein sequence ID" value="Smp_347040.4"/>
    <property type="gene ID" value="Smp_347040"/>
</dbReference>
<dbReference type="Proteomes" id="UP000008854">
    <property type="component" value="Unassembled WGS sequence"/>
</dbReference>
<dbReference type="AlphaFoldDB" id="A0A5K4FGS0"/>
<dbReference type="PANTHER" id="PTHR21477">
    <property type="entry name" value="ZGC:172139"/>
    <property type="match status" value="1"/>
</dbReference>
<dbReference type="Pfam" id="PF09741">
    <property type="entry name" value="DUF2045"/>
    <property type="match status" value="1"/>
</dbReference>
<dbReference type="WBParaSite" id="Smp_347040.1">
    <property type="protein sequence ID" value="Smp_347040.1"/>
    <property type="gene ID" value="Smp_347040"/>
</dbReference>
<dbReference type="InterPro" id="IPR019141">
    <property type="entry name" value="DUF2045"/>
</dbReference>
<evidence type="ECO:0000313" key="2">
    <source>
        <dbReference type="WBParaSite" id="Smp_347040.1"/>
    </source>
</evidence>
<protein>
    <submittedName>
        <fullName evidence="2">RRM domain-containing protein</fullName>
    </submittedName>
</protein>
<evidence type="ECO:0000313" key="1">
    <source>
        <dbReference type="Proteomes" id="UP000008854"/>
    </source>
</evidence>
<sequence length="621" mass="71340">MCDPENPSDNSLVNTGCLNNTPVGNITLNYIMESIIRQRQLCTENIPKKSFDVTFINSHNNFWFNLFTQAFLSPALENSVDGPGDDLLFFVHLLKQKDRKPELSVFRRNSSNLPKLTDDYVDWEETVYLNLLMQYFVYVVTVAVCTRTGPQEWQILKKFSQTVYASPSHRQMNMKGSYEEIVYPDLYFTIDNYEEAFGECVLRDSECINVELTAYDRHGRVHGVCFLGTVSYDTIKQFYDRSSQACSTGNLVNHRSGYRDNRMSNSYYSSSSPPNIDYTSTRFMRVIGPQAKGSAEIAIKSMKNVTQQQSLDFSETEEMNRTNFLTKCCQPVCPSESEMEYKSSDKWMWNNISWINKTVRSEVITEQPIIEACKPTNLDYYNFLTWTHLNRTIPNNQESELLQNIHMDAIPTLHPSPWSVKSAGASLHTSPVRRFKDSVGSKYATPQNSQHEFLPIFSRKCKFRSVNTINLYQESKPSKVSEILNGFTGVMTKQSLSNVHRTKYISINPINSTNKPSHKNSTNIIMSLPTMHGDDHCNNDQFGNFDLYKGLNVGHLYENPLIISDRNDSSFGQAWSWFKERRRVTSVSLIASPTFITLPCQNILVELLEVRREPILNFTNQ</sequence>
<proteinExistence type="predicted"/>
<reference evidence="1" key="1">
    <citation type="journal article" date="2012" name="PLoS Negl. Trop. Dis.">
        <title>A systematically improved high quality genome and transcriptome of the human blood fluke Schistosoma mansoni.</title>
        <authorList>
            <person name="Protasio A.V."/>
            <person name="Tsai I.J."/>
            <person name="Babbage A."/>
            <person name="Nichol S."/>
            <person name="Hunt M."/>
            <person name="Aslett M.A."/>
            <person name="De Silva N."/>
            <person name="Velarde G.S."/>
            <person name="Anderson T.J."/>
            <person name="Clark R.C."/>
            <person name="Davidson C."/>
            <person name="Dillon G.P."/>
            <person name="Holroyd N.E."/>
            <person name="LoVerde P.T."/>
            <person name="Lloyd C."/>
            <person name="McQuillan J."/>
            <person name="Oliveira G."/>
            <person name="Otto T.D."/>
            <person name="Parker-Manuel S.J."/>
            <person name="Quail M.A."/>
            <person name="Wilson R.A."/>
            <person name="Zerlotini A."/>
            <person name="Dunne D.W."/>
            <person name="Berriman M."/>
        </authorList>
    </citation>
    <scope>NUCLEOTIDE SEQUENCE [LARGE SCALE GENOMIC DNA]</scope>
    <source>
        <strain evidence="1">Puerto Rican</strain>
    </source>
</reference>
<dbReference type="InParanoid" id="A0A5K4FGS0"/>